<gene>
    <name evidence="7" type="ORF">ES288_A13G141900v1</name>
</gene>
<keyword evidence="5" id="KW-1133">Transmembrane helix</keyword>
<dbReference type="PANTHER" id="PTHR33248">
    <property type="entry name" value="ZINC ION-BINDING PROTEIN"/>
    <property type="match status" value="1"/>
</dbReference>
<keyword evidence="8" id="KW-1185">Reference proteome</keyword>
<proteinExistence type="predicted"/>
<protein>
    <recommendedName>
        <fullName evidence="6">GRF-type domain-containing protein</fullName>
    </recommendedName>
</protein>
<evidence type="ECO:0000313" key="8">
    <source>
        <dbReference type="Proteomes" id="UP000323506"/>
    </source>
</evidence>
<dbReference type="Proteomes" id="UP000323506">
    <property type="component" value="Chromosome A13"/>
</dbReference>
<evidence type="ECO:0000256" key="4">
    <source>
        <dbReference type="PROSITE-ProRule" id="PRU01343"/>
    </source>
</evidence>
<evidence type="ECO:0000313" key="7">
    <source>
        <dbReference type="EMBL" id="TYG86550.1"/>
    </source>
</evidence>
<dbReference type="GO" id="GO:0008270">
    <property type="term" value="F:zinc ion binding"/>
    <property type="evidence" value="ECO:0007669"/>
    <property type="project" value="UniProtKB-KW"/>
</dbReference>
<sequence>MEMPEVISVCYCGNTVKLNTSWSNNNPSNRFFWCKKFGSRFRKPCRFFTWFDPPLTPRSRIVLLGLLKKVRTLENARRTERKTWFFVFVFVTVLLFFKP</sequence>
<keyword evidence="5" id="KW-0812">Transmembrane</keyword>
<evidence type="ECO:0000256" key="1">
    <source>
        <dbReference type="ARBA" id="ARBA00022723"/>
    </source>
</evidence>
<evidence type="ECO:0000256" key="2">
    <source>
        <dbReference type="ARBA" id="ARBA00022771"/>
    </source>
</evidence>
<organism evidence="7 8">
    <name type="scientific">Gossypium darwinii</name>
    <name type="common">Darwin's cotton</name>
    <name type="synonym">Gossypium barbadense var. darwinii</name>
    <dbReference type="NCBI Taxonomy" id="34276"/>
    <lineage>
        <taxon>Eukaryota</taxon>
        <taxon>Viridiplantae</taxon>
        <taxon>Streptophyta</taxon>
        <taxon>Embryophyta</taxon>
        <taxon>Tracheophyta</taxon>
        <taxon>Spermatophyta</taxon>
        <taxon>Magnoliopsida</taxon>
        <taxon>eudicotyledons</taxon>
        <taxon>Gunneridae</taxon>
        <taxon>Pentapetalae</taxon>
        <taxon>rosids</taxon>
        <taxon>malvids</taxon>
        <taxon>Malvales</taxon>
        <taxon>Malvaceae</taxon>
        <taxon>Malvoideae</taxon>
        <taxon>Gossypium</taxon>
    </lineage>
</organism>
<dbReference type="PROSITE" id="PS51999">
    <property type="entry name" value="ZF_GRF"/>
    <property type="match status" value="1"/>
</dbReference>
<evidence type="ECO:0000256" key="5">
    <source>
        <dbReference type="SAM" id="Phobius"/>
    </source>
</evidence>
<keyword evidence="2 4" id="KW-0863">Zinc-finger</keyword>
<keyword evidence="5" id="KW-0472">Membrane</keyword>
<dbReference type="AlphaFoldDB" id="A0A5D2DZL3"/>
<feature type="transmembrane region" description="Helical" evidence="5">
    <location>
        <begin position="81"/>
        <end position="97"/>
    </location>
</feature>
<accession>A0A5D2DZL3</accession>
<reference evidence="7 8" key="1">
    <citation type="submission" date="2019-06" db="EMBL/GenBank/DDBJ databases">
        <title>WGS assembly of Gossypium darwinii.</title>
        <authorList>
            <person name="Chen Z.J."/>
            <person name="Sreedasyam A."/>
            <person name="Ando A."/>
            <person name="Song Q."/>
            <person name="De L."/>
            <person name="Hulse-Kemp A."/>
            <person name="Ding M."/>
            <person name="Ye W."/>
            <person name="Kirkbride R."/>
            <person name="Jenkins J."/>
            <person name="Plott C."/>
            <person name="Lovell J."/>
            <person name="Lin Y.-M."/>
            <person name="Vaughn R."/>
            <person name="Liu B."/>
            <person name="Li W."/>
            <person name="Simpson S."/>
            <person name="Scheffler B."/>
            <person name="Saski C."/>
            <person name="Grover C."/>
            <person name="Hu G."/>
            <person name="Conover J."/>
            <person name="Carlson J."/>
            <person name="Shu S."/>
            <person name="Boston L."/>
            <person name="Williams M."/>
            <person name="Peterson D."/>
            <person name="Mcgee K."/>
            <person name="Jones D."/>
            <person name="Wendel J."/>
            <person name="Stelly D."/>
            <person name="Grimwood J."/>
            <person name="Schmutz J."/>
        </authorList>
    </citation>
    <scope>NUCLEOTIDE SEQUENCE [LARGE SCALE GENOMIC DNA]</scope>
    <source>
        <strain evidence="7">1808015.09</strain>
    </source>
</reference>
<evidence type="ECO:0000259" key="6">
    <source>
        <dbReference type="PROSITE" id="PS51999"/>
    </source>
</evidence>
<keyword evidence="3" id="KW-0862">Zinc</keyword>
<keyword evidence="1" id="KW-0479">Metal-binding</keyword>
<dbReference type="EMBL" id="CM017700">
    <property type="protein sequence ID" value="TYG86550.1"/>
    <property type="molecule type" value="Genomic_DNA"/>
</dbReference>
<dbReference type="InterPro" id="IPR010666">
    <property type="entry name" value="Znf_GRF"/>
</dbReference>
<evidence type="ECO:0000256" key="3">
    <source>
        <dbReference type="ARBA" id="ARBA00022833"/>
    </source>
</evidence>
<name>A0A5D2DZL3_GOSDA</name>
<feature type="domain" description="GRF-type" evidence="6">
    <location>
        <begin position="10"/>
        <end position="54"/>
    </location>
</feature>